<evidence type="ECO:0000256" key="5">
    <source>
        <dbReference type="ARBA" id="ARBA00023315"/>
    </source>
</evidence>
<dbReference type="PANTHER" id="PTHR43480">
    <property type="entry name" value="ACYL-[ACYL-CARRIER-PROTEIN]--UDP-N-ACETYLGLUCOSAMINE O-ACYLTRANSFERASE"/>
    <property type="match status" value="1"/>
</dbReference>
<comment type="function">
    <text evidence="6">Involved in the biosynthesis of lipid A, a phosphorylated glycolipid that anchors the lipopolysaccharide to the outer membrane of the cell.</text>
</comment>
<dbReference type="InterPro" id="IPR001451">
    <property type="entry name" value="Hexapep"/>
</dbReference>
<dbReference type="PANTHER" id="PTHR43480:SF1">
    <property type="entry name" value="ACYL-[ACYL-CARRIER-PROTEIN]--UDP-N-ACETYLGLUCOSAMINE O-ACYLTRANSFERASE, MITOCHONDRIAL-RELATED"/>
    <property type="match status" value="1"/>
</dbReference>
<dbReference type="Proteomes" id="UP000046187">
    <property type="component" value="Unassembled WGS sequence"/>
</dbReference>
<reference evidence="9" key="1">
    <citation type="submission" date="2015-07" db="EMBL/GenBank/DDBJ databases">
        <authorList>
            <person name="Wibberg D."/>
        </authorList>
    </citation>
    <scope>NUCLEOTIDE SEQUENCE [LARGE SCALE GENOMIC DNA]</scope>
</reference>
<dbReference type="UniPathway" id="UPA00359">
    <property type="reaction ID" value="UER00477"/>
</dbReference>
<dbReference type="GO" id="GO:0008780">
    <property type="term" value="F:acyl-[acyl-carrier-protein]-UDP-N-acetylglucosamine O-acyltransferase activity"/>
    <property type="evidence" value="ECO:0007669"/>
    <property type="project" value="UniProtKB-UniRule"/>
</dbReference>
<evidence type="ECO:0000313" key="9">
    <source>
        <dbReference type="Proteomes" id="UP000046187"/>
    </source>
</evidence>
<evidence type="ECO:0000256" key="3">
    <source>
        <dbReference type="ARBA" id="ARBA00022679"/>
    </source>
</evidence>
<dbReference type="InterPro" id="IPR011004">
    <property type="entry name" value="Trimer_LpxA-like_sf"/>
</dbReference>
<comment type="similarity">
    <text evidence="6">Belongs to the transferase hexapeptide repeat family. LpxA subfamily.</text>
</comment>
<dbReference type="GO" id="GO:0016020">
    <property type="term" value="C:membrane"/>
    <property type="evidence" value="ECO:0007669"/>
    <property type="project" value="GOC"/>
</dbReference>
<organism evidence="8 9">
    <name type="scientific">Xanthomonas graminis pv. arrhenatheri LMG 727</name>
    <dbReference type="NCBI Taxonomy" id="1195923"/>
    <lineage>
        <taxon>Bacteria</taxon>
        <taxon>Pseudomonadati</taxon>
        <taxon>Pseudomonadota</taxon>
        <taxon>Gammaproteobacteria</taxon>
        <taxon>Lysobacterales</taxon>
        <taxon>Lysobacteraceae</taxon>
        <taxon>Xanthomonas</taxon>
        <taxon>Xanthomonas translucens group</taxon>
        <taxon>Xanthomonas graminis</taxon>
    </lineage>
</organism>
<gene>
    <name evidence="6 8" type="primary">lpxA</name>
    <name evidence="8" type="ORF">XTALMG727_1098</name>
</gene>
<dbReference type="AlphaFoldDB" id="A0A0K2ZGH5"/>
<proteinExistence type="inferred from homology"/>
<feature type="domain" description="UDP N-acetylglucosamine O-acyltransferase C-terminal" evidence="7">
    <location>
        <begin position="180"/>
        <end position="260"/>
    </location>
</feature>
<dbReference type="GO" id="GO:0005737">
    <property type="term" value="C:cytoplasm"/>
    <property type="evidence" value="ECO:0007669"/>
    <property type="project" value="UniProtKB-SubCell"/>
</dbReference>
<dbReference type="GO" id="GO:0009245">
    <property type="term" value="P:lipid A biosynthetic process"/>
    <property type="evidence" value="ECO:0007669"/>
    <property type="project" value="UniProtKB-UniRule"/>
</dbReference>
<dbReference type="NCBIfam" id="NF003657">
    <property type="entry name" value="PRK05289.1"/>
    <property type="match status" value="1"/>
</dbReference>
<comment type="pathway">
    <text evidence="6">Glycolipid biosynthesis; lipid IV(A) biosynthesis; lipid IV(A) from (3R)-3-hydroxytetradecanoyl-[acyl-carrier-protein] and UDP-N-acetyl-alpha-D-glucosamine: step 1/6.</text>
</comment>
<dbReference type="Gene3D" id="1.20.1180.10">
    <property type="entry name" value="Udp N-acetylglucosamine O-acyltransferase, C-terminal domain"/>
    <property type="match status" value="1"/>
</dbReference>
<evidence type="ECO:0000256" key="6">
    <source>
        <dbReference type="HAMAP-Rule" id="MF_00387"/>
    </source>
</evidence>
<keyword evidence="4 6" id="KW-0443">Lipid metabolism</keyword>
<name>A0A0K2ZGH5_9XANT</name>
<keyword evidence="5 6" id="KW-0012">Acyltransferase</keyword>
<keyword evidence="6" id="KW-0963">Cytoplasm</keyword>
<dbReference type="RefSeq" id="WP_053834579.1">
    <property type="nucleotide sequence ID" value="NZ_CXOI01000016.1"/>
</dbReference>
<dbReference type="Gene3D" id="2.160.10.10">
    <property type="entry name" value="Hexapeptide repeat proteins"/>
    <property type="match status" value="1"/>
</dbReference>
<evidence type="ECO:0000259" key="7">
    <source>
        <dbReference type="Pfam" id="PF13720"/>
    </source>
</evidence>
<keyword evidence="9" id="KW-1185">Reference proteome</keyword>
<dbReference type="InterPro" id="IPR029098">
    <property type="entry name" value="Acetyltransf_C"/>
</dbReference>
<dbReference type="CDD" id="cd03351">
    <property type="entry name" value="LbH_UDP-GlcNAc_AT"/>
    <property type="match status" value="1"/>
</dbReference>
<comment type="catalytic activity">
    <reaction evidence="6">
        <text>a (3R)-hydroxyacyl-[ACP] + UDP-N-acetyl-alpha-D-glucosamine = a UDP-3-O-[(3R)-3-hydroxyacyl]-N-acetyl-alpha-D-glucosamine + holo-[ACP]</text>
        <dbReference type="Rhea" id="RHEA:67812"/>
        <dbReference type="Rhea" id="RHEA-COMP:9685"/>
        <dbReference type="Rhea" id="RHEA-COMP:9945"/>
        <dbReference type="ChEBI" id="CHEBI:57705"/>
        <dbReference type="ChEBI" id="CHEBI:64479"/>
        <dbReference type="ChEBI" id="CHEBI:78827"/>
        <dbReference type="ChEBI" id="CHEBI:173225"/>
        <dbReference type="EC" id="2.3.1.129"/>
    </reaction>
</comment>
<dbReference type="Pfam" id="PF00132">
    <property type="entry name" value="Hexapep"/>
    <property type="match status" value="1"/>
</dbReference>
<keyword evidence="1 6" id="KW-0444">Lipid biosynthesis</keyword>
<protein>
    <recommendedName>
        <fullName evidence="6">Acyl-[acyl-carrier-protein]--UDP-N-acetylglucosamine O-acyltransferase</fullName>
        <shortName evidence="6">UDP-N-acetylglucosamine acyltransferase</shortName>
        <ecNumber evidence="6">2.3.1.129</ecNumber>
    </recommendedName>
</protein>
<keyword evidence="6" id="KW-0677">Repeat</keyword>
<evidence type="ECO:0000313" key="8">
    <source>
        <dbReference type="EMBL" id="CTP84748.1"/>
    </source>
</evidence>
<evidence type="ECO:0000256" key="1">
    <source>
        <dbReference type="ARBA" id="ARBA00022516"/>
    </source>
</evidence>
<sequence length="263" mass="27633">MSDNAPLIHPTAVIDPSATLAADVRVGAFSLIGAEVAIGAGSVIGPHCSIVGPTRIGRGNHLVGHVALGGDPQDKKFAGERTELVVGDRNVIREFVTVSRGTGNGGGITRVGSDNWFLAYTHVAHDCVVGDHCVFSNNTTLAGHVEVGDHVIISGFAGAHQFCRIGDHAFLGMGALINGDVPPFTMVGGNSLGRPRGINSEGLKRRGFDTERLAAIKRAYRALYVAGLPLAEAKQQLAVLAESSEDVRAMLEFIEASERPLLR</sequence>
<evidence type="ECO:0000256" key="4">
    <source>
        <dbReference type="ARBA" id="ARBA00023098"/>
    </source>
</evidence>
<dbReference type="Pfam" id="PF13720">
    <property type="entry name" value="Acetyltransf_11"/>
    <property type="match status" value="1"/>
</dbReference>
<keyword evidence="2 6" id="KW-0441">Lipid A biosynthesis</keyword>
<dbReference type="NCBIfam" id="TIGR01852">
    <property type="entry name" value="lipid_A_lpxA"/>
    <property type="match status" value="1"/>
</dbReference>
<dbReference type="HAMAP" id="MF_00387">
    <property type="entry name" value="LpxA"/>
    <property type="match status" value="1"/>
</dbReference>
<dbReference type="EC" id="2.3.1.129" evidence="6"/>
<dbReference type="InterPro" id="IPR037157">
    <property type="entry name" value="Acetyltransf_C_sf"/>
</dbReference>
<dbReference type="SUPFAM" id="SSF51161">
    <property type="entry name" value="Trimeric LpxA-like enzymes"/>
    <property type="match status" value="1"/>
</dbReference>
<dbReference type="EMBL" id="CXOI01000016">
    <property type="protein sequence ID" value="CTP84748.1"/>
    <property type="molecule type" value="Genomic_DNA"/>
</dbReference>
<dbReference type="InterPro" id="IPR010137">
    <property type="entry name" value="Lipid_A_LpxA"/>
</dbReference>
<accession>A0A0K2ZGH5</accession>
<comment type="subunit">
    <text evidence="6">Homotrimer.</text>
</comment>
<keyword evidence="3 6" id="KW-0808">Transferase</keyword>
<comment type="subcellular location">
    <subcellularLocation>
        <location evidence="6">Cytoplasm</location>
    </subcellularLocation>
</comment>
<dbReference type="PIRSF" id="PIRSF000456">
    <property type="entry name" value="UDP-GlcNAc_acltr"/>
    <property type="match status" value="1"/>
</dbReference>
<evidence type="ECO:0000256" key="2">
    <source>
        <dbReference type="ARBA" id="ARBA00022556"/>
    </source>
</evidence>